<keyword evidence="2" id="KW-1185">Reference proteome</keyword>
<evidence type="ECO:0000313" key="1">
    <source>
        <dbReference type="EMBL" id="MFD1938857.1"/>
    </source>
</evidence>
<protein>
    <submittedName>
        <fullName evidence="1">Uncharacterized protein</fullName>
    </submittedName>
</protein>
<comment type="caution">
    <text evidence="1">The sequence shown here is derived from an EMBL/GenBank/DDBJ whole genome shotgun (WGS) entry which is preliminary data.</text>
</comment>
<sequence length="57" mass="6269">MALIRPANGLSMSVWLPKTAIEAYGPASPEQEALNVILRRSVLPIYEPDQAEPNHGR</sequence>
<reference evidence="2" key="1">
    <citation type="journal article" date="2019" name="Int. J. Syst. Evol. Microbiol.">
        <title>The Global Catalogue of Microorganisms (GCM) 10K type strain sequencing project: providing services to taxonomists for standard genome sequencing and annotation.</title>
        <authorList>
            <consortium name="The Broad Institute Genomics Platform"/>
            <consortium name="The Broad Institute Genome Sequencing Center for Infectious Disease"/>
            <person name="Wu L."/>
            <person name="Ma J."/>
        </authorList>
    </citation>
    <scope>NUCLEOTIDE SEQUENCE [LARGE SCALE GENOMIC DNA]</scope>
    <source>
        <strain evidence="2">ICMP 6774ER</strain>
    </source>
</reference>
<proteinExistence type="predicted"/>
<dbReference type="EMBL" id="JBHUFV010000077">
    <property type="protein sequence ID" value="MFD1938857.1"/>
    <property type="molecule type" value="Genomic_DNA"/>
</dbReference>
<evidence type="ECO:0000313" key="2">
    <source>
        <dbReference type="Proteomes" id="UP001597368"/>
    </source>
</evidence>
<gene>
    <name evidence="1" type="ORF">ACFSKW_46100</name>
</gene>
<name>A0ABW4TBR6_9ACTN</name>
<dbReference type="Proteomes" id="UP001597368">
    <property type="component" value="Unassembled WGS sequence"/>
</dbReference>
<accession>A0ABW4TBR6</accession>
<organism evidence="1 2">
    <name type="scientific">Nonomuraea mangrovi</name>
    <dbReference type="NCBI Taxonomy" id="2316207"/>
    <lineage>
        <taxon>Bacteria</taxon>
        <taxon>Bacillati</taxon>
        <taxon>Actinomycetota</taxon>
        <taxon>Actinomycetes</taxon>
        <taxon>Streptosporangiales</taxon>
        <taxon>Streptosporangiaceae</taxon>
        <taxon>Nonomuraea</taxon>
    </lineage>
</organism>
<dbReference type="RefSeq" id="WP_379580951.1">
    <property type="nucleotide sequence ID" value="NZ_JBHUFV010000077.1"/>
</dbReference>